<comment type="caution">
    <text evidence="1">The sequence shown here is derived from an EMBL/GenBank/DDBJ whole genome shotgun (WGS) entry which is preliminary data.</text>
</comment>
<evidence type="ECO:0000313" key="1">
    <source>
        <dbReference type="EMBL" id="CAG5018141.1"/>
    </source>
</evidence>
<proteinExistence type="predicted"/>
<evidence type="ECO:0000313" key="2">
    <source>
        <dbReference type="Proteomes" id="UP000691718"/>
    </source>
</evidence>
<protein>
    <submittedName>
        <fullName evidence="1">(apollo) hypothetical protein</fullName>
    </submittedName>
</protein>
<gene>
    <name evidence="1" type="ORF">PAPOLLO_LOCUS16817</name>
</gene>
<sequence>MELVGHYIAKNQIDNPFKNGILGADWFISFKNRHNLSIKKPQTVENLRKKACNPWIIYTYFDLLKKTMDELGLHDKPSQIWNLDETSFSKDPSKTKVVGLRGFASTRTISSPGKDNTTVLLGCSAAGDKTPPLIIFKGKNV</sequence>
<dbReference type="PANTHER" id="PTHR19303">
    <property type="entry name" value="TRANSPOSON"/>
    <property type="match status" value="1"/>
</dbReference>
<dbReference type="GO" id="GO:0005634">
    <property type="term" value="C:nucleus"/>
    <property type="evidence" value="ECO:0007669"/>
    <property type="project" value="TreeGrafter"/>
</dbReference>
<dbReference type="OrthoDB" id="10035668at2759"/>
<reference evidence="1" key="1">
    <citation type="submission" date="2021-04" db="EMBL/GenBank/DDBJ databases">
        <authorList>
            <person name="Tunstrom K."/>
        </authorList>
    </citation>
    <scope>NUCLEOTIDE SEQUENCE</scope>
</reference>
<keyword evidence="2" id="KW-1185">Reference proteome</keyword>
<dbReference type="Proteomes" id="UP000691718">
    <property type="component" value="Unassembled WGS sequence"/>
</dbReference>
<dbReference type="AlphaFoldDB" id="A0A8S3XJ90"/>
<dbReference type="InterPro" id="IPR050863">
    <property type="entry name" value="CenT-Element_Derived"/>
</dbReference>
<dbReference type="GO" id="GO:0003677">
    <property type="term" value="F:DNA binding"/>
    <property type="evidence" value="ECO:0007669"/>
    <property type="project" value="TreeGrafter"/>
</dbReference>
<name>A0A8S3XJ90_PARAO</name>
<dbReference type="EMBL" id="CAJQZP010001125">
    <property type="protein sequence ID" value="CAG5018141.1"/>
    <property type="molecule type" value="Genomic_DNA"/>
</dbReference>
<organism evidence="1 2">
    <name type="scientific">Parnassius apollo</name>
    <name type="common">Apollo butterfly</name>
    <name type="synonym">Papilio apollo</name>
    <dbReference type="NCBI Taxonomy" id="110799"/>
    <lineage>
        <taxon>Eukaryota</taxon>
        <taxon>Metazoa</taxon>
        <taxon>Ecdysozoa</taxon>
        <taxon>Arthropoda</taxon>
        <taxon>Hexapoda</taxon>
        <taxon>Insecta</taxon>
        <taxon>Pterygota</taxon>
        <taxon>Neoptera</taxon>
        <taxon>Endopterygota</taxon>
        <taxon>Lepidoptera</taxon>
        <taxon>Glossata</taxon>
        <taxon>Ditrysia</taxon>
        <taxon>Papilionoidea</taxon>
        <taxon>Papilionidae</taxon>
        <taxon>Parnassiinae</taxon>
        <taxon>Parnassini</taxon>
        <taxon>Parnassius</taxon>
        <taxon>Parnassius</taxon>
    </lineage>
</organism>
<accession>A0A8S3XJ90</accession>